<dbReference type="InterPro" id="IPR001763">
    <property type="entry name" value="Rhodanese-like_dom"/>
</dbReference>
<dbReference type="Proteomes" id="UP000295274">
    <property type="component" value="Unassembled WGS sequence"/>
</dbReference>
<dbReference type="InterPro" id="IPR036866">
    <property type="entry name" value="RibonucZ/Hydroxyglut_hydro"/>
</dbReference>
<feature type="domain" description="Rhodanese" evidence="2">
    <location>
        <begin position="291"/>
        <end position="382"/>
    </location>
</feature>
<proteinExistence type="predicted"/>
<dbReference type="GO" id="GO:0016787">
    <property type="term" value="F:hydrolase activity"/>
    <property type="evidence" value="ECO:0007669"/>
    <property type="project" value="UniProtKB-KW"/>
</dbReference>
<dbReference type="Pfam" id="PF00753">
    <property type="entry name" value="Lactamase_B"/>
    <property type="match status" value="1"/>
</dbReference>
<comment type="caution">
    <text evidence="3">The sequence shown here is derived from an EMBL/GenBank/DDBJ whole genome shotgun (WGS) entry which is preliminary data.</text>
</comment>
<dbReference type="AlphaFoldDB" id="A0A4R7CZT5"/>
<feature type="domain" description="Rhodanese" evidence="2">
    <location>
        <begin position="396"/>
        <end position="484"/>
    </location>
</feature>
<dbReference type="Gene3D" id="3.40.250.10">
    <property type="entry name" value="Rhodanese-like domain"/>
    <property type="match status" value="2"/>
</dbReference>
<dbReference type="GO" id="GO:0070813">
    <property type="term" value="P:hydrogen sulfide metabolic process"/>
    <property type="evidence" value="ECO:0007669"/>
    <property type="project" value="TreeGrafter"/>
</dbReference>
<evidence type="ECO:0000256" key="1">
    <source>
        <dbReference type="ARBA" id="ARBA00022723"/>
    </source>
</evidence>
<dbReference type="SMART" id="SM00450">
    <property type="entry name" value="RHOD"/>
    <property type="match status" value="2"/>
</dbReference>
<accession>A0A4R7CZT5</accession>
<dbReference type="CDD" id="cd00158">
    <property type="entry name" value="RHOD"/>
    <property type="match status" value="2"/>
</dbReference>
<dbReference type="GO" id="GO:0046872">
    <property type="term" value="F:metal ion binding"/>
    <property type="evidence" value="ECO:0007669"/>
    <property type="project" value="UniProtKB-KW"/>
</dbReference>
<dbReference type="FunFam" id="3.60.15.10:FF:000030">
    <property type="entry name" value="Metallo-beta-lactamase family protein"/>
    <property type="match status" value="1"/>
</dbReference>
<sequence>MSLYTFQRGANFMLLIKTYNNMKVEQIYTGCLAHAAYYIESNGVAAVFDPLREVQPYIDRAEKDNAKIKYVFETHFHADFVSGHLDLQKKVGAEIVFGPGAKPAYKATTAKDNQIFEVGDYKVKVIHTPGHTMESTTYLLIDEKDQEHGIITGDTLFIGDVGRPDLAQHVVADLTEEKLAGHLFDSLRNKIMPLSDDLIVYPNHGAGSACGKMMSKETTDTLGHQKKVNYALRPDMTKEEFIKELLTGLTTPPGYFPKNVLMNIQGYESLDKIMNRASTPYTPEAFEAVANETGALVLDTRNAEDFAKGFIPNSINIGLEGSFAQWVGEMIPDIKQEILLVTYQDKQEEAITRLARVGYDHTVGFLDGGFDTWKNSGKDFETIERIDAPYLEAAYSKDKPLIIDVRKKSEFDSEHVIDAINVPLNEINQHLAQFPKDKPFVLHCAGGYRSMIAASILKQRGWKDFTDVRGGFEVISKTNLPKTEYVCPSTLL</sequence>
<reference evidence="3 4" key="1">
    <citation type="submission" date="2019-03" db="EMBL/GenBank/DDBJ databases">
        <title>Genomic Encyclopedia of Type Strains, Phase III (KMG-III): the genomes of soil and plant-associated and newly described type strains.</title>
        <authorList>
            <person name="Whitman W."/>
        </authorList>
    </citation>
    <scope>NUCLEOTIDE SEQUENCE [LARGE SCALE GENOMIC DNA]</scope>
    <source>
        <strain evidence="3 4">CECT 8455</strain>
    </source>
</reference>
<evidence type="ECO:0000313" key="4">
    <source>
        <dbReference type="Proteomes" id="UP000295274"/>
    </source>
</evidence>
<dbReference type="InterPro" id="IPR044528">
    <property type="entry name" value="POD-like_MBL-fold"/>
</dbReference>
<gene>
    <name evidence="3" type="ORF">DFQ03_2200</name>
</gene>
<protein>
    <submittedName>
        <fullName evidence="3">Glyoxylase-like metal-dependent hydrolase (Beta-lactamase superfamily II)</fullName>
    </submittedName>
</protein>
<keyword evidence="3" id="KW-0378">Hydrolase</keyword>
<dbReference type="PANTHER" id="PTHR43084">
    <property type="entry name" value="PERSULFIDE DIOXYGENASE ETHE1"/>
    <property type="match status" value="1"/>
</dbReference>
<evidence type="ECO:0000313" key="3">
    <source>
        <dbReference type="EMBL" id="TDS14129.1"/>
    </source>
</evidence>
<dbReference type="GO" id="GO:0006749">
    <property type="term" value="P:glutathione metabolic process"/>
    <property type="evidence" value="ECO:0007669"/>
    <property type="project" value="InterPro"/>
</dbReference>
<dbReference type="InterPro" id="IPR051682">
    <property type="entry name" value="Mito_Persulfide_Diox"/>
</dbReference>
<keyword evidence="4" id="KW-1185">Reference proteome</keyword>
<dbReference type="Gene3D" id="3.60.15.10">
    <property type="entry name" value="Ribonuclease Z/Hydroxyacylglutathione hydrolase-like"/>
    <property type="match status" value="1"/>
</dbReference>
<dbReference type="Pfam" id="PF00581">
    <property type="entry name" value="Rhodanese"/>
    <property type="match status" value="2"/>
</dbReference>
<organism evidence="3 4">
    <name type="scientific">Maribacter caenipelagi</name>
    <dbReference type="NCBI Taxonomy" id="1447781"/>
    <lineage>
        <taxon>Bacteria</taxon>
        <taxon>Pseudomonadati</taxon>
        <taxon>Bacteroidota</taxon>
        <taxon>Flavobacteriia</taxon>
        <taxon>Flavobacteriales</taxon>
        <taxon>Flavobacteriaceae</taxon>
        <taxon>Maribacter</taxon>
    </lineage>
</organism>
<dbReference type="PANTHER" id="PTHR43084:SF1">
    <property type="entry name" value="PERSULFIDE DIOXYGENASE ETHE1, MITOCHONDRIAL"/>
    <property type="match status" value="1"/>
</dbReference>
<dbReference type="PROSITE" id="PS50206">
    <property type="entry name" value="RHODANESE_3"/>
    <property type="match status" value="2"/>
</dbReference>
<dbReference type="EMBL" id="SNZW01000015">
    <property type="protein sequence ID" value="TDS14129.1"/>
    <property type="molecule type" value="Genomic_DNA"/>
</dbReference>
<dbReference type="InterPro" id="IPR036873">
    <property type="entry name" value="Rhodanese-like_dom_sf"/>
</dbReference>
<dbReference type="InterPro" id="IPR001279">
    <property type="entry name" value="Metallo-B-lactamas"/>
</dbReference>
<dbReference type="SUPFAM" id="SSF52821">
    <property type="entry name" value="Rhodanese/Cell cycle control phosphatase"/>
    <property type="match status" value="2"/>
</dbReference>
<dbReference type="GO" id="GO:0050313">
    <property type="term" value="F:sulfur dioxygenase activity"/>
    <property type="evidence" value="ECO:0007669"/>
    <property type="project" value="InterPro"/>
</dbReference>
<dbReference type="CDD" id="cd07724">
    <property type="entry name" value="POD-like_MBL-fold"/>
    <property type="match status" value="1"/>
</dbReference>
<dbReference type="SMART" id="SM00849">
    <property type="entry name" value="Lactamase_B"/>
    <property type="match status" value="1"/>
</dbReference>
<keyword evidence="1" id="KW-0479">Metal-binding</keyword>
<evidence type="ECO:0000259" key="2">
    <source>
        <dbReference type="PROSITE" id="PS50206"/>
    </source>
</evidence>
<name>A0A4R7CZT5_9FLAO</name>
<dbReference type="SUPFAM" id="SSF56281">
    <property type="entry name" value="Metallo-hydrolase/oxidoreductase"/>
    <property type="match status" value="1"/>
</dbReference>